<evidence type="ECO:0000313" key="2">
    <source>
        <dbReference type="EMBL" id="PAC72704.1"/>
    </source>
</evidence>
<reference evidence="2 3" key="1">
    <citation type="journal article" date="2017" name="ISME J.">
        <title>Unveiling bifidobacterial biogeography across the mammalian branch of the tree of life.</title>
        <authorList>
            <person name="Milani C."/>
            <person name="Mangifesta M."/>
            <person name="Mancabelli L."/>
            <person name="Lugli G.A."/>
            <person name="James K."/>
            <person name="Duranti S."/>
            <person name="Turroni F."/>
            <person name="Ferrario C."/>
            <person name="Ossiprandi M.C."/>
            <person name="van Sinderen D."/>
            <person name="Ventura M."/>
        </authorList>
    </citation>
    <scope>NUCLEOTIDE SEQUENCE [LARGE SCALE GENOMIC DNA]</scope>
    <source>
        <strain evidence="2 3">1E</strain>
    </source>
</reference>
<name>A0A267WJB6_BIFPS</name>
<organism evidence="2 3">
    <name type="scientific">Bifidobacterium pseudocatenulatum</name>
    <dbReference type="NCBI Taxonomy" id="28026"/>
    <lineage>
        <taxon>Bacteria</taxon>
        <taxon>Bacillati</taxon>
        <taxon>Actinomycetota</taxon>
        <taxon>Actinomycetes</taxon>
        <taxon>Bifidobacteriales</taxon>
        <taxon>Bifidobacteriaceae</taxon>
        <taxon>Bifidobacterium</taxon>
    </lineage>
</organism>
<protein>
    <submittedName>
        <fullName evidence="2">CopG family transcriptional regulator</fullName>
    </submittedName>
</protein>
<accession>A0A267WJB6</accession>
<sequence length="80" mass="9185">MSWTAANGREITDEMIDRWRNSYEQGEFPEDERTVGGVIMRRPPLSTDKSPAHGTPSWRDDRNGQSLTDDHICAHRSKID</sequence>
<feature type="region of interest" description="Disordered" evidence="1">
    <location>
        <begin position="27"/>
        <end position="80"/>
    </location>
</feature>
<feature type="compositionally biased region" description="Basic and acidic residues" evidence="1">
    <location>
        <begin position="58"/>
        <end position="80"/>
    </location>
</feature>
<gene>
    <name evidence="2" type="ORF">BPS1E_1807</name>
</gene>
<proteinExistence type="predicted"/>
<comment type="caution">
    <text evidence="2">The sequence shown here is derived from an EMBL/GenBank/DDBJ whole genome shotgun (WGS) entry which is preliminary data.</text>
</comment>
<evidence type="ECO:0000256" key="1">
    <source>
        <dbReference type="SAM" id="MobiDB-lite"/>
    </source>
</evidence>
<dbReference type="Proteomes" id="UP000216789">
    <property type="component" value="Unassembled WGS sequence"/>
</dbReference>
<dbReference type="EMBL" id="MNLB01000017">
    <property type="protein sequence ID" value="PAC72704.1"/>
    <property type="molecule type" value="Genomic_DNA"/>
</dbReference>
<evidence type="ECO:0000313" key="3">
    <source>
        <dbReference type="Proteomes" id="UP000216789"/>
    </source>
</evidence>
<dbReference type="RefSeq" id="WP_095279948.1">
    <property type="nucleotide sequence ID" value="NZ_JAIZGQ010000009.1"/>
</dbReference>
<dbReference type="AlphaFoldDB" id="A0A267WJB6"/>